<accession>A0A9N9DW26</accession>
<proteinExistence type="predicted"/>
<dbReference type="EMBL" id="CAJVQA010006976">
    <property type="protein sequence ID" value="CAG8649386.1"/>
    <property type="molecule type" value="Genomic_DNA"/>
</dbReference>
<sequence>TTYATNNKNAIIYFTKELASLLEKAIVSEKLRKLHISNLVKERERSLER</sequence>
<evidence type="ECO:0000313" key="1">
    <source>
        <dbReference type="EMBL" id="CAG8649386.1"/>
    </source>
</evidence>
<feature type="non-terminal residue" evidence="1">
    <location>
        <position position="49"/>
    </location>
</feature>
<name>A0A9N9DW26_9GLOM</name>
<evidence type="ECO:0000313" key="2">
    <source>
        <dbReference type="Proteomes" id="UP000789759"/>
    </source>
</evidence>
<dbReference type="AlphaFoldDB" id="A0A9N9DW26"/>
<reference evidence="1" key="1">
    <citation type="submission" date="2021-06" db="EMBL/GenBank/DDBJ databases">
        <authorList>
            <person name="Kallberg Y."/>
            <person name="Tangrot J."/>
            <person name="Rosling A."/>
        </authorList>
    </citation>
    <scope>NUCLEOTIDE SEQUENCE</scope>
    <source>
        <strain evidence="1">FL966</strain>
    </source>
</reference>
<gene>
    <name evidence="1" type="ORF">CPELLU_LOCUS9250</name>
</gene>
<organism evidence="1 2">
    <name type="scientific">Cetraspora pellucida</name>
    <dbReference type="NCBI Taxonomy" id="1433469"/>
    <lineage>
        <taxon>Eukaryota</taxon>
        <taxon>Fungi</taxon>
        <taxon>Fungi incertae sedis</taxon>
        <taxon>Mucoromycota</taxon>
        <taxon>Glomeromycotina</taxon>
        <taxon>Glomeromycetes</taxon>
        <taxon>Diversisporales</taxon>
        <taxon>Gigasporaceae</taxon>
        <taxon>Cetraspora</taxon>
    </lineage>
</organism>
<dbReference type="Proteomes" id="UP000789759">
    <property type="component" value="Unassembled WGS sequence"/>
</dbReference>
<comment type="caution">
    <text evidence="1">The sequence shown here is derived from an EMBL/GenBank/DDBJ whole genome shotgun (WGS) entry which is preliminary data.</text>
</comment>
<protein>
    <submittedName>
        <fullName evidence="1">15249_t:CDS:1</fullName>
    </submittedName>
</protein>
<keyword evidence="2" id="KW-1185">Reference proteome</keyword>